<dbReference type="Gene3D" id="1.20.1610.10">
    <property type="entry name" value="alpha-1,2-mannosidases domains"/>
    <property type="match status" value="1"/>
</dbReference>
<evidence type="ECO:0000256" key="2">
    <source>
        <dbReference type="SAM" id="Phobius"/>
    </source>
</evidence>
<accession>A0A2D3UU73</accession>
<dbReference type="InterPro" id="IPR005887">
    <property type="entry name" value="GH92_a_mannosidase_put"/>
</dbReference>
<dbReference type="SUPFAM" id="SSF48208">
    <property type="entry name" value="Six-hairpin glycosidases"/>
    <property type="match status" value="1"/>
</dbReference>
<dbReference type="PANTHER" id="PTHR12143">
    <property type="entry name" value="PEPTIDE N-GLYCANASE PNGASE -RELATED"/>
    <property type="match status" value="1"/>
</dbReference>
<dbReference type="Gene3D" id="2.70.98.10">
    <property type="match status" value="2"/>
</dbReference>
<feature type="transmembrane region" description="Helical" evidence="2">
    <location>
        <begin position="12"/>
        <end position="30"/>
    </location>
</feature>
<dbReference type="OrthoDB" id="449263at2759"/>
<dbReference type="Pfam" id="PF07971">
    <property type="entry name" value="Glyco_hydro_92"/>
    <property type="match status" value="1"/>
</dbReference>
<dbReference type="Gene3D" id="3.30.2080.10">
    <property type="entry name" value="GH92 mannosidase domain"/>
    <property type="match status" value="1"/>
</dbReference>
<dbReference type="EMBL" id="FJUY01000008">
    <property type="protein sequence ID" value="CZT20101.1"/>
    <property type="molecule type" value="Genomic_DNA"/>
</dbReference>
<dbReference type="GO" id="GO:0030246">
    <property type="term" value="F:carbohydrate binding"/>
    <property type="evidence" value="ECO:0007669"/>
    <property type="project" value="InterPro"/>
</dbReference>
<dbReference type="Proteomes" id="UP000225277">
    <property type="component" value="Unassembled WGS sequence"/>
</dbReference>
<evidence type="ECO:0000313" key="5">
    <source>
        <dbReference type="EMBL" id="CZT20101.1"/>
    </source>
</evidence>
<dbReference type="InterPro" id="IPR050883">
    <property type="entry name" value="PNGase"/>
</dbReference>
<dbReference type="FunFam" id="1.20.1050.60:FF:000001">
    <property type="entry name" value="Putative alpha-1,2-mannosidase"/>
    <property type="match status" value="1"/>
</dbReference>
<gene>
    <name evidence="5" type="ORF">RCC_05958</name>
</gene>
<evidence type="ECO:0000313" key="6">
    <source>
        <dbReference type="Proteomes" id="UP000225277"/>
    </source>
</evidence>
<proteinExistence type="predicted"/>
<dbReference type="InterPro" id="IPR008928">
    <property type="entry name" value="6-hairpin_glycosidase_sf"/>
</dbReference>
<dbReference type="GO" id="GO:0005829">
    <property type="term" value="C:cytosol"/>
    <property type="evidence" value="ECO:0007669"/>
    <property type="project" value="TreeGrafter"/>
</dbReference>
<protein>
    <recommendedName>
        <fullName evidence="7">Alpha-1,2-mannosidase</fullName>
    </recommendedName>
</protein>
<dbReference type="GO" id="GO:0000224">
    <property type="term" value="F:peptide-N4-(N-acetyl-beta-glucosaminyl)asparagine amidase activity"/>
    <property type="evidence" value="ECO:0007669"/>
    <property type="project" value="TreeGrafter"/>
</dbReference>
<dbReference type="PANTHER" id="PTHR12143:SF43">
    <property type="entry name" value="PUTATIVE-RELATED"/>
    <property type="match status" value="1"/>
</dbReference>
<name>A0A2D3UU73_9PEZI</name>
<dbReference type="NCBIfam" id="TIGR01180">
    <property type="entry name" value="aman2_put"/>
    <property type="match status" value="1"/>
</dbReference>
<dbReference type="InterPro" id="IPR041371">
    <property type="entry name" value="GH92_N"/>
</dbReference>
<evidence type="ECO:0000259" key="3">
    <source>
        <dbReference type="Pfam" id="PF07971"/>
    </source>
</evidence>
<dbReference type="GO" id="GO:0006516">
    <property type="term" value="P:glycoprotein catabolic process"/>
    <property type="evidence" value="ECO:0007669"/>
    <property type="project" value="TreeGrafter"/>
</dbReference>
<feature type="domain" description="Glycosyl hydrolase family 92 N-terminal" evidence="4">
    <location>
        <begin position="55"/>
        <end position="351"/>
    </location>
</feature>
<dbReference type="AlphaFoldDB" id="A0A2D3UU73"/>
<organism evidence="5 6">
    <name type="scientific">Ramularia collo-cygni</name>
    <dbReference type="NCBI Taxonomy" id="112498"/>
    <lineage>
        <taxon>Eukaryota</taxon>
        <taxon>Fungi</taxon>
        <taxon>Dikarya</taxon>
        <taxon>Ascomycota</taxon>
        <taxon>Pezizomycotina</taxon>
        <taxon>Dothideomycetes</taxon>
        <taxon>Dothideomycetidae</taxon>
        <taxon>Mycosphaerellales</taxon>
        <taxon>Mycosphaerellaceae</taxon>
        <taxon>Ramularia</taxon>
    </lineage>
</organism>
<dbReference type="GeneID" id="35601104"/>
<keyword evidence="2" id="KW-0812">Transmembrane</keyword>
<sequence>MILPSSSVQKLLFLTIVAIVGIMLVIYHRLCCFSGIVTTAAASSVWHDNVGVLRHVNPKIGTYGVTPNGNGGMIPSVCPPFGMTRWTPQTRENFISQCPYNDMDGYIHGFQATHQPAIWMGESGQVVLSPGVGEIKPLFVDRAHKFRKEDEISTPYVYEVTMNSRAVTTNHNLTESIYSPVSGGAQPVPEEVSQGANGRIRRRNSDQQINFAHMYADESIPPLVQESFIKVAMTATSHVGRLQVDFDGEEDPYIFIQATRQNWTGHIDIDPAAREVSGSNPQRQDYALGPLPASRFSGYFVSRFSESFSAFGVTHGGTVAAGSIIGEGENLGAYVRFPKTCKTVDVRTGVSFISIEQARKNLDLEAPESISFDQAVEDLKQTWLEKLARIKIDGVNATDPEHDPRIIWYTALFHALQYPSDFSEPTSTNPEAPRTFYSGYTDSVHIMNDSYYQSWSIWDTFRAEHSLLTLFAPERVNSMMRSLVRIYEWSGRLPMWANVVETNIMIGTHVDAVLANALSRNFTDFDIGKAWEGVRKNAFVPPLNDTDLLYYDREGYTPDEARAGLTTYMDKGYVANDRWSESASRTLDYAFDDHAAAIIASHAGDHETAQHLRARSKNYKNLYNPTTGFMEAKNDNGTWAGGKQGWTEGDEWIYTFNVMHDIPGLAALLGGEAGMKMKLDEYFNGGHNDHSNEPSHHAPYLYAMIGYPADTQRRVGEIAWEEYNATSAGLSGNEDLGQMSAWYCFSALGFYPVDSAGEEYIVGVPFFERVEVRFPVGRGRGEGEEGEEHTLIISAVGAREKRFVKGLRVDGVVVDGPVLRHGDVVRARRIEFDMAATPQEWGGRKVG</sequence>
<keyword evidence="2" id="KW-0472">Membrane</keyword>
<keyword evidence="6" id="KW-1185">Reference proteome</keyword>
<dbReference type="Pfam" id="PF17678">
    <property type="entry name" value="Glyco_hydro_92N"/>
    <property type="match status" value="1"/>
</dbReference>
<dbReference type="GO" id="GO:0005975">
    <property type="term" value="P:carbohydrate metabolic process"/>
    <property type="evidence" value="ECO:0007669"/>
    <property type="project" value="InterPro"/>
</dbReference>
<dbReference type="RefSeq" id="XP_023626990.1">
    <property type="nucleotide sequence ID" value="XM_023771222.1"/>
</dbReference>
<reference evidence="5 6" key="1">
    <citation type="submission" date="2016-03" db="EMBL/GenBank/DDBJ databases">
        <authorList>
            <person name="Ploux O."/>
        </authorList>
    </citation>
    <scope>NUCLEOTIDE SEQUENCE [LARGE SCALE GENOMIC DNA]</scope>
    <source>
        <strain evidence="5 6">URUG2</strain>
    </source>
</reference>
<feature type="region of interest" description="Disordered" evidence="1">
    <location>
        <begin position="180"/>
        <end position="200"/>
    </location>
</feature>
<dbReference type="InterPro" id="IPR012939">
    <property type="entry name" value="Glyco_hydro_92"/>
</dbReference>
<evidence type="ECO:0008006" key="7">
    <source>
        <dbReference type="Google" id="ProtNLM"/>
    </source>
</evidence>
<evidence type="ECO:0000256" key="1">
    <source>
        <dbReference type="SAM" id="MobiDB-lite"/>
    </source>
</evidence>
<dbReference type="GO" id="GO:0005634">
    <property type="term" value="C:nucleus"/>
    <property type="evidence" value="ECO:0007669"/>
    <property type="project" value="TreeGrafter"/>
</dbReference>
<feature type="domain" description="Glycosyl hydrolase family 92" evidence="3">
    <location>
        <begin position="357"/>
        <end position="835"/>
    </location>
</feature>
<keyword evidence="2" id="KW-1133">Transmembrane helix</keyword>
<dbReference type="Gene3D" id="1.20.1050.60">
    <property type="entry name" value="alpha-1,2-mannosidase"/>
    <property type="match status" value="1"/>
</dbReference>
<evidence type="ECO:0000259" key="4">
    <source>
        <dbReference type="Pfam" id="PF17678"/>
    </source>
</evidence>
<dbReference type="InterPro" id="IPR014718">
    <property type="entry name" value="GH-type_carb-bd"/>
</dbReference>